<keyword evidence="8" id="KW-0902">Two-component regulatory system</keyword>
<dbReference type="EC" id="2.7.13.3" evidence="2"/>
<evidence type="ECO:0000256" key="4">
    <source>
        <dbReference type="ARBA" id="ARBA00022679"/>
    </source>
</evidence>
<dbReference type="Gene3D" id="3.30.565.10">
    <property type="entry name" value="Histidine kinase-like ATPase, C-terminal domain"/>
    <property type="match status" value="1"/>
</dbReference>
<dbReference type="PROSITE" id="PS50109">
    <property type="entry name" value="HIS_KIN"/>
    <property type="match status" value="1"/>
</dbReference>
<keyword evidence="3" id="KW-0597">Phosphoprotein</keyword>
<evidence type="ECO:0000256" key="3">
    <source>
        <dbReference type="ARBA" id="ARBA00022553"/>
    </source>
</evidence>
<feature type="transmembrane region" description="Helical" evidence="9">
    <location>
        <begin position="178"/>
        <end position="201"/>
    </location>
</feature>
<dbReference type="InterPro" id="IPR036890">
    <property type="entry name" value="HATPase_C_sf"/>
</dbReference>
<dbReference type="GO" id="GO:0005524">
    <property type="term" value="F:ATP binding"/>
    <property type="evidence" value="ECO:0007669"/>
    <property type="project" value="UniProtKB-KW"/>
</dbReference>
<dbReference type="Proteomes" id="UP000027121">
    <property type="component" value="Chromosome"/>
</dbReference>
<dbReference type="SUPFAM" id="SSF47384">
    <property type="entry name" value="Homodimeric domain of signal transducing histidine kinase"/>
    <property type="match status" value="1"/>
</dbReference>
<proteinExistence type="predicted"/>
<keyword evidence="4" id="KW-0808">Transferase</keyword>
<evidence type="ECO:0000256" key="9">
    <source>
        <dbReference type="SAM" id="Phobius"/>
    </source>
</evidence>
<reference evidence="11 12" key="1">
    <citation type="journal article" date="2014" name="Genome Announc.">
        <title>Genome Sequence of Pseudomonas sp. Strain P482, a Tomato Rhizosphere Isolate with Broad-Spectrum Antimicrobial Activity.</title>
        <authorList>
            <person name="Krzyzanowska D.M."/>
            <person name="Ossowicki A."/>
            <person name="Jafra S."/>
        </authorList>
    </citation>
    <scope>NUCLEOTIDE SEQUENCE [LARGE SCALE GENOMIC DNA]</scope>
    <source>
        <strain evidence="11 12">P482</strain>
    </source>
</reference>
<keyword evidence="9" id="KW-1133">Transmembrane helix</keyword>
<keyword evidence="6 11" id="KW-0418">Kinase</keyword>
<organism evidence="11 12">
    <name type="scientific">Pseudomonas donghuensis</name>
    <dbReference type="NCBI Taxonomy" id="1163398"/>
    <lineage>
        <taxon>Bacteria</taxon>
        <taxon>Pseudomonadati</taxon>
        <taxon>Pseudomonadota</taxon>
        <taxon>Gammaproteobacteria</taxon>
        <taxon>Pseudomonadales</taxon>
        <taxon>Pseudomonadaceae</taxon>
        <taxon>Pseudomonas</taxon>
    </lineage>
</organism>
<keyword evidence="12" id="KW-1185">Reference proteome</keyword>
<keyword evidence="5" id="KW-0547">Nucleotide-binding</keyword>
<dbReference type="Gene3D" id="1.10.287.130">
    <property type="match status" value="1"/>
</dbReference>
<dbReference type="CDD" id="cd00075">
    <property type="entry name" value="HATPase"/>
    <property type="match status" value="1"/>
</dbReference>
<dbReference type="GO" id="GO:0000155">
    <property type="term" value="F:phosphorelay sensor kinase activity"/>
    <property type="evidence" value="ECO:0007669"/>
    <property type="project" value="InterPro"/>
</dbReference>
<evidence type="ECO:0000256" key="7">
    <source>
        <dbReference type="ARBA" id="ARBA00022840"/>
    </source>
</evidence>
<dbReference type="InterPro" id="IPR004358">
    <property type="entry name" value="Sig_transdc_His_kin-like_C"/>
</dbReference>
<evidence type="ECO:0000256" key="5">
    <source>
        <dbReference type="ARBA" id="ARBA00022741"/>
    </source>
</evidence>
<dbReference type="PRINTS" id="PR00344">
    <property type="entry name" value="BCTRLSENSOR"/>
</dbReference>
<reference evidence="11 12" key="2">
    <citation type="journal article" date="2016" name="Front. Microbiol.">
        <title>When Genome-Based Approach Meets the 'Old but Good': Revealing Genes Involved in the Antibacterial Activity of Pseudomonas sp. P482 against Soft Rot Pathogens.</title>
        <authorList>
            <person name="Krzyzanowska D.M."/>
            <person name="Ossowicki A."/>
            <person name="Rajewska M."/>
            <person name="Maciag T."/>
            <person name="Jablonska M."/>
            <person name="Obuchowski M."/>
            <person name="Heeb S."/>
            <person name="Jafra S."/>
        </authorList>
    </citation>
    <scope>NUCLEOTIDE SEQUENCE [LARGE SCALE GENOMIC DNA]</scope>
    <source>
        <strain evidence="11 12">P482</strain>
    </source>
</reference>
<evidence type="ECO:0000313" key="11">
    <source>
        <dbReference type="EMBL" id="KDN98736.2"/>
    </source>
</evidence>
<comment type="catalytic activity">
    <reaction evidence="1">
        <text>ATP + protein L-histidine = ADP + protein N-phospho-L-histidine.</text>
        <dbReference type="EC" id="2.7.13.3"/>
    </reaction>
</comment>
<dbReference type="InterPro" id="IPR005467">
    <property type="entry name" value="His_kinase_dom"/>
</dbReference>
<dbReference type="PANTHER" id="PTHR43065:SF10">
    <property type="entry name" value="PEROXIDE STRESS-ACTIVATED HISTIDINE KINASE MAK3"/>
    <property type="match status" value="1"/>
</dbReference>
<accession>A0AAP0SHT3</accession>
<dbReference type="CDD" id="cd00082">
    <property type="entry name" value="HisKA"/>
    <property type="match status" value="1"/>
</dbReference>
<keyword evidence="9" id="KW-0472">Membrane</keyword>
<keyword evidence="9" id="KW-0812">Transmembrane</keyword>
<keyword evidence="7" id="KW-0067">ATP-binding</keyword>
<evidence type="ECO:0000256" key="8">
    <source>
        <dbReference type="ARBA" id="ARBA00023012"/>
    </source>
</evidence>
<dbReference type="SMART" id="SM00388">
    <property type="entry name" value="HisKA"/>
    <property type="match status" value="1"/>
</dbReference>
<dbReference type="SMART" id="SM00387">
    <property type="entry name" value="HATPase_c"/>
    <property type="match status" value="1"/>
</dbReference>
<feature type="domain" description="Histidine kinase" evidence="10">
    <location>
        <begin position="229"/>
        <end position="443"/>
    </location>
</feature>
<dbReference type="KEGG" id="pdw:BV82_3464"/>
<evidence type="ECO:0000256" key="6">
    <source>
        <dbReference type="ARBA" id="ARBA00022777"/>
    </source>
</evidence>
<dbReference type="AlphaFoldDB" id="A0AAP0SHT3"/>
<protein>
    <recommendedName>
        <fullName evidence="2">histidine kinase</fullName>
        <ecNumber evidence="2">2.7.13.3</ecNumber>
    </recommendedName>
</protein>
<dbReference type="EMBL" id="CP071706">
    <property type="protein sequence ID" value="KDN98736.2"/>
    <property type="molecule type" value="Genomic_DNA"/>
</dbReference>
<dbReference type="Pfam" id="PF00512">
    <property type="entry name" value="HisKA"/>
    <property type="match status" value="1"/>
</dbReference>
<gene>
    <name evidence="11" type="ORF">BV82_3464</name>
</gene>
<evidence type="ECO:0000313" key="12">
    <source>
        <dbReference type="Proteomes" id="UP000027121"/>
    </source>
</evidence>
<evidence type="ECO:0000256" key="2">
    <source>
        <dbReference type="ARBA" id="ARBA00012438"/>
    </source>
</evidence>
<evidence type="ECO:0000259" key="10">
    <source>
        <dbReference type="PROSITE" id="PS50109"/>
    </source>
</evidence>
<dbReference type="Pfam" id="PF02518">
    <property type="entry name" value="HATPase_c"/>
    <property type="match status" value="1"/>
</dbReference>
<dbReference type="InterPro" id="IPR003594">
    <property type="entry name" value="HATPase_dom"/>
</dbReference>
<dbReference type="InterPro" id="IPR036097">
    <property type="entry name" value="HisK_dim/P_sf"/>
</dbReference>
<evidence type="ECO:0000256" key="1">
    <source>
        <dbReference type="ARBA" id="ARBA00000085"/>
    </source>
</evidence>
<sequence length="444" mass="47510">MILWLSIAAVALVLGWLLLILSRQGAGPQIAHARQLTATSCQALQAGAARVRQQLPPADDQPYPMTPAAAQAVLDLALRDQPGMEGGFWRADAGVVAYAFPTYDGTGIKRDPPSAELERIASTAQRAQDCAGLVADVRPGLREAVAFAACPVPTDDRRLIAWTLLRVPLLAAGTVNTLILAVSLLLALVVVSGAWLGWMLARWQRQSAHLREQLAQSERLATLGRVCAGLAHEIRNPLGTMRMKAENAMAAPADRREARVVGALEAVLSQTARLEALVSSLLALTQPLRAERQAVDLRGWLEAQRNAHAEAAQKHGVRITLAVEPQLSESAKGLALFDPTQMARVFDNLLLNAMAHTGECGEIELGAQRTRRGALLLWVADDGCGIPADMRDTLFEPFATTRAGGTGLGLALVREIVQGHGGRVGLAESAKGTRIEMELPWPES</sequence>
<dbReference type="PANTHER" id="PTHR43065">
    <property type="entry name" value="SENSOR HISTIDINE KINASE"/>
    <property type="match status" value="1"/>
</dbReference>
<dbReference type="SUPFAM" id="SSF55874">
    <property type="entry name" value="ATPase domain of HSP90 chaperone/DNA topoisomerase II/histidine kinase"/>
    <property type="match status" value="1"/>
</dbReference>
<name>A0AAP0SHT3_9PSED</name>
<dbReference type="InterPro" id="IPR003661">
    <property type="entry name" value="HisK_dim/P_dom"/>
</dbReference>